<evidence type="ECO:0008006" key="9">
    <source>
        <dbReference type="Google" id="ProtNLM"/>
    </source>
</evidence>
<dbReference type="PANTHER" id="PTHR11999">
    <property type="entry name" value="GROUP II PYRIDOXAL-5-PHOSPHATE DECARBOXYLASE"/>
    <property type="match status" value="1"/>
</dbReference>
<dbReference type="InterPro" id="IPR002129">
    <property type="entry name" value="PyrdxlP-dep_de-COase"/>
</dbReference>
<evidence type="ECO:0000313" key="7">
    <source>
        <dbReference type="EMBL" id="THU52323.1"/>
    </source>
</evidence>
<dbReference type="InterPro" id="IPR015421">
    <property type="entry name" value="PyrdxlP-dep_Trfase_major"/>
</dbReference>
<organism evidence="7 8">
    <name type="scientific">Musa balbisiana</name>
    <name type="common">Banana</name>
    <dbReference type="NCBI Taxonomy" id="52838"/>
    <lineage>
        <taxon>Eukaryota</taxon>
        <taxon>Viridiplantae</taxon>
        <taxon>Streptophyta</taxon>
        <taxon>Embryophyta</taxon>
        <taxon>Tracheophyta</taxon>
        <taxon>Spermatophyta</taxon>
        <taxon>Magnoliopsida</taxon>
        <taxon>Liliopsida</taxon>
        <taxon>Zingiberales</taxon>
        <taxon>Musaceae</taxon>
        <taxon>Musa</taxon>
    </lineage>
</organism>
<protein>
    <recommendedName>
        <fullName evidence="9">Tyrosine decarboxylase</fullName>
    </recommendedName>
</protein>
<dbReference type="Pfam" id="PF00282">
    <property type="entry name" value="Pyridoxal_deC"/>
    <property type="match status" value="1"/>
</dbReference>
<keyword evidence="4 6" id="KW-0663">Pyridoxal phosphate</keyword>
<dbReference type="GO" id="GO:0030170">
    <property type="term" value="F:pyridoxal phosphate binding"/>
    <property type="evidence" value="ECO:0007669"/>
    <property type="project" value="InterPro"/>
</dbReference>
<dbReference type="GO" id="GO:0046189">
    <property type="term" value="P:phenol-containing compound biosynthetic process"/>
    <property type="evidence" value="ECO:0007669"/>
    <property type="project" value="UniProtKB-ARBA"/>
</dbReference>
<dbReference type="InterPro" id="IPR015422">
    <property type="entry name" value="PyrdxlP-dep_Trfase_small"/>
</dbReference>
<keyword evidence="3" id="KW-0210">Decarboxylase</keyword>
<dbReference type="Gene3D" id="1.20.1340.10">
    <property type="entry name" value="dopa decarboxylase, N-terminal domain"/>
    <property type="match status" value="1"/>
</dbReference>
<dbReference type="AlphaFoldDB" id="A0A4S8IU93"/>
<dbReference type="GO" id="GO:0006520">
    <property type="term" value="P:amino acid metabolic process"/>
    <property type="evidence" value="ECO:0007669"/>
    <property type="project" value="InterPro"/>
</dbReference>
<evidence type="ECO:0000256" key="6">
    <source>
        <dbReference type="PIRSR" id="PIRSR602129-50"/>
    </source>
</evidence>
<proteinExistence type="inferred from homology"/>
<dbReference type="InterPro" id="IPR010977">
    <property type="entry name" value="Aromatic_deC"/>
</dbReference>
<dbReference type="Proteomes" id="UP000317650">
    <property type="component" value="Chromosome 10"/>
</dbReference>
<name>A0A4S8IU93_MUSBA</name>
<dbReference type="FunFam" id="3.40.640.10:FF:000025">
    <property type="entry name" value="Histidine decarboxylase"/>
    <property type="match status" value="1"/>
</dbReference>
<dbReference type="PANTHER" id="PTHR11999:SF96">
    <property type="entry name" value="TYROSINE DECARBOXYLASE"/>
    <property type="match status" value="1"/>
</dbReference>
<dbReference type="SUPFAM" id="SSF53383">
    <property type="entry name" value="PLP-dependent transferases"/>
    <property type="match status" value="1"/>
</dbReference>
<dbReference type="InterPro" id="IPR021115">
    <property type="entry name" value="Pyridoxal-P_BS"/>
</dbReference>
<dbReference type="GO" id="GO:0005737">
    <property type="term" value="C:cytoplasm"/>
    <property type="evidence" value="ECO:0007669"/>
    <property type="project" value="TreeGrafter"/>
</dbReference>
<dbReference type="GO" id="GO:0019752">
    <property type="term" value="P:carboxylic acid metabolic process"/>
    <property type="evidence" value="ECO:0007669"/>
    <property type="project" value="InterPro"/>
</dbReference>
<comment type="caution">
    <text evidence="7">The sequence shown here is derived from an EMBL/GenBank/DDBJ whole genome shotgun (WGS) entry which is preliminary data.</text>
</comment>
<keyword evidence="8" id="KW-1185">Reference proteome</keyword>
<dbReference type="CDD" id="cd06450">
    <property type="entry name" value="DOPA_deC_like"/>
    <property type="match status" value="1"/>
</dbReference>
<evidence type="ECO:0000256" key="3">
    <source>
        <dbReference type="ARBA" id="ARBA00022793"/>
    </source>
</evidence>
<dbReference type="SMR" id="A0A4S8IU93"/>
<comment type="cofactor">
    <cofactor evidence="1 6">
        <name>pyridoxal 5'-phosphate</name>
        <dbReference type="ChEBI" id="CHEBI:597326"/>
    </cofactor>
</comment>
<dbReference type="EMBL" id="PYDT01000008">
    <property type="protein sequence ID" value="THU52323.1"/>
    <property type="molecule type" value="Genomic_DNA"/>
</dbReference>
<feature type="modified residue" description="N6-(pyridoxal phosphate)lysine" evidence="6">
    <location>
        <position position="467"/>
    </location>
</feature>
<dbReference type="PRINTS" id="PR00800">
    <property type="entry name" value="YHDCRBOXLASE"/>
</dbReference>
<evidence type="ECO:0000256" key="2">
    <source>
        <dbReference type="ARBA" id="ARBA00009533"/>
    </source>
</evidence>
<accession>A0A4S8IU93</accession>
<comment type="similarity">
    <text evidence="2">Belongs to the group II decarboxylase family.</text>
</comment>
<dbReference type="GO" id="GO:0016831">
    <property type="term" value="F:carboxy-lyase activity"/>
    <property type="evidence" value="ECO:0007669"/>
    <property type="project" value="UniProtKB-KW"/>
</dbReference>
<dbReference type="FunFam" id="1.20.1340.10:FF:000001">
    <property type="entry name" value="Histidine decarboxylase"/>
    <property type="match status" value="1"/>
</dbReference>
<dbReference type="Gene3D" id="3.90.1150.10">
    <property type="entry name" value="Aspartate Aminotransferase, domain 1"/>
    <property type="match status" value="1"/>
</dbReference>
<dbReference type="GO" id="GO:1901162">
    <property type="term" value="P:primary amino compound biosynthetic process"/>
    <property type="evidence" value="ECO:0007669"/>
    <property type="project" value="UniProtKB-ARBA"/>
</dbReference>
<evidence type="ECO:0000256" key="4">
    <source>
        <dbReference type="ARBA" id="ARBA00022898"/>
    </source>
</evidence>
<reference evidence="7 8" key="1">
    <citation type="journal article" date="2019" name="Nat. Plants">
        <title>Genome sequencing of Musa balbisiana reveals subgenome evolution and function divergence in polyploid bananas.</title>
        <authorList>
            <person name="Yao X."/>
        </authorList>
    </citation>
    <scope>NUCLEOTIDE SEQUENCE [LARGE SCALE GENOMIC DNA]</scope>
    <source>
        <strain evidence="8">cv. DH-PKW</strain>
        <tissue evidence="7">Leaves</tissue>
    </source>
</reference>
<evidence type="ECO:0000313" key="8">
    <source>
        <dbReference type="Proteomes" id="UP000317650"/>
    </source>
</evidence>
<dbReference type="InterPro" id="IPR015424">
    <property type="entry name" value="PyrdxlP-dep_Trfase"/>
</dbReference>
<sequence length="676" mass="73773">MSKLCACMGTDQESEAGGWRVAIEGLGRPTTWRTGHGLPALGVGLLAAEVADPAAYSTPKTCRRAWPASSLVYAFRCPPTCVGAALLFASSSCHVFSPSFTLISSTLASHLPIKVPPPLEVFTQRPTKTIALPPVGSPARFASSFTANTQMGSLHDVVENTNVVCPPNPLDPEEFRRQGHMIVDFIADYYHNVDKFPVLSQVSPGYLRECLPDSAPNHAEPIEAILQDVRNHIVPGITHWQSPNYYAYFPSSGSIAGFMGEMLSVGFNVVGFNWMSSPAATELETIVMDWLGKMLNLPKPFLFSGGGGGVLQGTTCEAILCTVTAARDKVLNKIGRDRIGDLVVYCSDQTHCALKKAAQIAGIHPDNIRALRTRRSDAFGLCPETLRSALADDVSEGLVPLYLCATVGTTSSTAVDPLRGLCEVAAEHDIWVHVDAAYAGSACICPEFRHFIDGVEGANSFSFNAHKWFFTTLDCCCLWVKEPQHLVNALSTNPEYLRNKATESKKVVDYKDWQIALSRRFRSLKLWTVLRSYGVANLRNFIRSHVNMAELFEELVTKDERFEVVVPRNFAMVCFRLLPPLGGLSARDCGLETANAITKRLLDSVNATGKVYVTHAVVGGVYLIRFAVGASLTEERHVRSAWMVVQEQAEALLAEFNVHPVMPEQTDAVLTAAVHG</sequence>
<evidence type="ECO:0000256" key="1">
    <source>
        <dbReference type="ARBA" id="ARBA00001933"/>
    </source>
</evidence>
<dbReference type="Gene3D" id="3.40.640.10">
    <property type="entry name" value="Type I PLP-dependent aspartate aminotransferase-like (Major domain)"/>
    <property type="match status" value="1"/>
</dbReference>
<evidence type="ECO:0000256" key="5">
    <source>
        <dbReference type="ARBA" id="ARBA00023239"/>
    </source>
</evidence>
<dbReference type="PROSITE" id="PS00392">
    <property type="entry name" value="DDC_GAD_HDC_YDC"/>
    <property type="match status" value="1"/>
</dbReference>
<keyword evidence="5" id="KW-0456">Lyase</keyword>
<gene>
    <name evidence="7" type="ORF">C4D60_Mb10t02800</name>
</gene>
<dbReference type="STRING" id="52838.A0A4S8IU93"/>